<evidence type="ECO:0000313" key="1">
    <source>
        <dbReference type="EMBL" id="XCH43954.1"/>
    </source>
</evidence>
<proteinExistence type="predicted"/>
<reference evidence="1" key="1">
    <citation type="submission" date="2024-05" db="EMBL/GenBank/DDBJ databases">
        <authorList>
            <person name="Benson E.M."/>
            <person name="Blount M.E."/>
            <person name="Chauhan S."/>
            <person name="Ehrhart J.N."/>
            <person name="Foster A.Z."/>
            <person name="Ingber A.M."/>
            <person name="Julian M.L."/>
            <person name="Kwansah D.N."/>
            <person name="Le T."/>
            <person name="May E.J."/>
            <person name="Mazel E.H."/>
            <person name="Morency E."/>
            <person name="Nelson S.A."/>
            <person name="O'Toole C.T."/>
            <person name="Potter K.E."/>
            <person name="Rue A.R."/>
            <person name="Vita L.A."/>
            <person name="Weigand K.A."/>
            <person name="Monti D.L."/>
            <person name="Russell D.A."/>
            <person name="Jacobs-Sera D."/>
            <person name="Hatfull G.F."/>
        </authorList>
    </citation>
    <scope>NUCLEOTIDE SEQUENCE</scope>
</reference>
<gene>
    <name evidence="1" type="primary">82</name>
    <name evidence="1" type="ORF">SEA_PETITO_82</name>
</gene>
<sequence>MEYSFVITDEKLSFEIVEGRTNSTGLNAILKKVCGLRDRDRRAFMQKLLDKKQSEHKADREGDNPYSVFAQYVGDLV</sequence>
<organism evidence="1">
    <name type="scientific">Gordonia phage Petito</name>
    <dbReference type="NCBI Taxonomy" id="3158876"/>
    <lineage>
        <taxon>Viruses</taxon>
        <taxon>Duplodnaviria</taxon>
        <taxon>Heunggongvirae</taxon>
        <taxon>Uroviricota</taxon>
        <taxon>Caudoviricetes</taxon>
    </lineage>
</organism>
<protein>
    <submittedName>
        <fullName evidence="1">Uncharacterized protein</fullName>
    </submittedName>
</protein>
<dbReference type="EMBL" id="PP758912">
    <property type="protein sequence ID" value="XCH43954.1"/>
    <property type="molecule type" value="Genomic_DNA"/>
</dbReference>
<accession>A0AAU8GR44</accession>
<name>A0AAU8GR44_9CAUD</name>